<dbReference type="PANTHER" id="PTHR43139:SF52">
    <property type="entry name" value="SI:DKEY-122A22.2"/>
    <property type="match status" value="1"/>
</dbReference>
<dbReference type="AlphaFoldDB" id="A0ABD1YHI4"/>
<dbReference type="PRINTS" id="PR00111">
    <property type="entry name" value="ABHYDROLASE"/>
</dbReference>
<dbReference type="InterPro" id="IPR029058">
    <property type="entry name" value="AB_hydrolase_fold"/>
</dbReference>
<dbReference type="InterPro" id="IPR000639">
    <property type="entry name" value="Epox_hydrolase-like"/>
</dbReference>
<dbReference type="PANTHER" id="PTHR43139">
    <property type="entry name" value="SI:DKEY-122A22.2"/>
    <property type="match status" value="1"/>
</dbReference>
<comment type="caution">
    <text evidence="2">The sequence shown here is derived from an EMBL/GenBank/DDBJ whole genome shotgun (WGS) entry which is preliminary data.</text>
</comment>
<evidence type="ECO:0000313" key="3">
    <source>
        <dbReference type="Proteomes" id="UP001605036"/>
    </source>
</evidence>
<dbReference type="Gene3D" id="3.40.50.1820">
    <property type="entry name" value="alpha/beta hydrolase"/>
    <property type="match status" value="1"/>
</dbReference>
<dbReference type="Gene3D" id="2.20.28.10">
    <property type="match status" value="1"/>
</dbReference>
<dbReference type="PRINTS" id="PR00412">
    <property type="entry name" value="EPOXHYDRLASE"/>
</dbReference>
<dbReference type="EMBL" id="JBHFFA010000004">
    <property type="protein sequence ID" value="KAL2630259.1"/>
    <property type="molecule type" value="Genomic_DNA"/>
</dbReference>
<protein>
    <recommendedName>
        <fullName evidence="1">Rubredoxin-like domain-containing protein</fullName>
    </recommendedName>
</protein>
<keyword evidence="3" id="KW-1185">Reference proteome</keyword>
<dbReference type="InterPro" id="IPR024934">
    <property type="entry name" value="Rubredoxin-like_dom"/>
</dbReference>
<dbReference type="CDD" id="cd00350">
    <property type="entry name" value="rubredoxin_like"/>
    <property type="match status" value="1"/>
</dbReference>
<dbReference type="SUPFAM" id="SSF53474">
    <property type="entry name" value="alpha/beta-Hydrolases"/>
    <property type="match status" value="1"/>
</dbReference>
<reference evidence="2 3" key="1">
    <citation type="submission" date="2024-09" db="EMBL/GenBank/DDBJ databases">
        <title>Chromosome-scale assembly of Riccia fluitans.</title>
        <authorList>
            <person name="Paukszto L."/>
            <person name="Sawicki J."/>
            <person name="Karawczyk K."/>
            <person name="Piernik-Szablinska J."/>
            <person name="Szczecinska M."/>
            <person name="Mazdziarz M."/>
        </authorList>
    </citation>
    <scope>NUCLEOTIDE SEQUENCE [LARGE SCALE GENOMIC DNA]</scope>
    <source>
        <strain evidence="2">Rf_01</strain>
        <tissue evidence="2">Aerial parts of the thallus</tissue>
    </source>
</reference>
<dbReference type="InterPro" id="IPR052370">
    <property type="entry name" value="Meta-cleavage_hydrolase"/>
</dbReference>
<dbReference type="SUPFAM" id="SSF57802">
    <property type="entry name" value="Rubredoxin-like"/>
    <property type="match status" value="1"/>
</dbReference>
<feature type="domain" description="Rubredoxin-like" evidence="1">
    <location>
        <begin position="78"/>
        <end position="118"/>
    </location>
</feature>
<gene>
    <name evidence="2" type="ORF">R1flu_014945</name>
</gene>
<name>A0ABD1YHI4_9MARC</name>
<evidence type="ECO:0000259" key="1">
    <source>
        <dbReference type="PROSITE" id="PS50903"/>
    </source>
</evidence>
<evidence type="ECO:0000313" key="2">
    <source>
        <dbReference type="EMBL" id="KAL2630259.1"/>
    </source>
</evidence>
<dbReference type="Pfam" id="PF00561">
    <property type="entry name" value="Abhydrolase_1"/>
    <property type="match status" value="1"/>
</dbReference>
<dbReference type="PROSITE" id="PS50903">
    <property type="entry name" value="RUBREDOXIN_LIKE"/>
    <property type="match status" value="1"/>
</dbReference>
<organism evidence="2 3">
    <name type="scientific">Riccia fluitans</name>
    <dbReference type="NCBI Taxonomy" id="41844"/>
    <lineage>
        <taxon>Eukaryota</taxon>
        <taxon>Viridiplantae</taxon>
        <taxon>Streptophyta</taxon>
        <taxon>Embryophyta</taxon>
        <taxon>Marchantiophyta</taxon>
        <taxon>Marchantiopsida</taxon>
        <taxon>Marchantiidae</taxon>
        <taxon>Marchantiales</taxon>
        <taxon>Ricciaceae</taxon>
        <taxon>Riccia</taxon>
    </lineage>
</organism>
<sequence>MATVAVQVQALTKGLPALNIERRRGKSSLEAVKVCSNLRLQTDKFALKSAFYNGGSAIAMPQAAGAAPPRITMKTTTKGAYICRDCGYIYNDRQPFEKLSSDYSCPVCAAPKRRFKPYDSPVGRNANDTAVRKARKEELKKLDSAFGVAVPWVYWRRQFIEGLYRGLGLESKLIEIDNGATTIHCWAPREPVASKPSLMLIQGFGMDGAFGWDRQVFAFSRNFNVYVPDLLFFGQSYTTRPERSENFQADCLKNMLDILEVDQVNVVGTSYGGMVAYRLASAYPERVKKVVVASSGVMMDHQTNQRLYKLTRVNDVKQLLVPTDLQGMRRGMSTATVWRVDLVPDLFLADLFQNFYRKNRKEKKELLDGMIISSVDAPPVPVIDKKVLILWGSEDRIFDKELAHQLQRHLGANARLVFIKGAGHVPQIEKPREFNYQALQFLLS</sequence>
<accession>A0ABD1YHI4</accession>
<dbReference type="Proteomes" id="UP001605036">
    <property type="component" value="Unassembled WGS sequence"/>
</dbReference>
<dbReference type="InterPro" id="IPR000073">
    <property type="entry name" value="AB_hydrolase_1"/>
</dbReference>
<proteinExistence type="predicted"/>